<dbReference type="PANTHER" id="PTHR31297:SF17">
    <property type="entry name" value="ENDOGLUCANASE"/>
    <property type="match status" value="1"/>
</dbReference>
<feature type="domain" description="Glycoside hydrolase family 5" evidence="5">
    <location>
        <begin position="68"/>
        <end position="325"/>
    </location>
</feature>
<name>A0A840ULA1_9FIRM</name>
<accession>A0A840ULA1</accession>
<dbReference type="EC" id="3.2.1.4" evidence="6"/>
<dbReference type="GO" id="GO:0009986">
    <property type="term" value="C:cell surface"/>
    <property type="evidence" value="ECO:0007669"/>
    <property type="project" value="TreeGrafter"/>
</dbReference>
<evidence type="ECO:0000313" key="7">
    <source>
        <dbReference type="Proteomes" id="UP000559117"/>
    </source>
</evidence>
<keyword evidence="2 4" id="KW-0378">Hydrolase</keyword>
<evidence type="ECO:0000256" key="2">
    <source>
        <dbReference type="ARBA" id="ARBA00022801"/>
    </source>
</evidence>
<dbReference type="SUPFAM" id="SSF51445">
    <property type="entry name" value="(Trans)glycosidases"/>
    <property type="match status" value="1"/>
</dbReference>
<evidence type="ECO:0000256" key="4">
    <source>
        <dbReference type="RuleBase" id="RU361153"/>
    </source>
</evidence>
<dbReference type="GO" id="GO:0008810">
    <property type="term" value="F:cellulase activity"/>
    <property type="evidence" value="ECO:0007669"/>
    <property type="project" value="UniProtKB-EC"/>
</dbReference>
<comment type="similarity">
    <text evidence="4">Belongs to the glycosyl hydrolase 5 (cellulase A) family.</text>
</comment>
<evidence type="ECO:0000259" key="5">
    <source>
        <dbReference type="Pfam" id="PF00150"/>
    </source>
</evidence>
<keyword evidence="7" id="KW-1185">Reference proteome</keyword>
<dbReference type="EMBL" id="JACHFH010000001">
    <property type="protein sequence ID" value="MBB5335022.1"/>
    <property type="molecule type" value="Genomic_DNA"/>
</dbReference>
<keyword evidence="3 4" id="KW-0326">Glycosidase</keyword>
<dbReference type="Gene3D" id="3.20.20.80">
    <property type="entry name" value="Glycosidases"/>
    <property type="match status" value="1"/>
</dbReference>
<keyword evidence="1" id="KW-0732">Signal</keyword>
<dbReference type="Pfam" id="PF00150">
    <property type="entry name" value="Cellulase"/>
    <property type="match status" value="1"/>
</dbReference>
<dbReference type="GO" id="GO:0005576">
    <property type="term" value="C:extracellular region"/>
    <property type="evidence" value="ECO:0007669"/>
    <property type="project" value="TreeGrafter"/>
</dbReference>
<evidence type="ECO:0000313" key="6">
    <source>
        <dbReference type="EMBL" id="MBB5335022.1"/>
    </source>
</evidence>
<gene>
    <name evidence="6" type="ORF">HNR32_000122</name>
</gene>
<evidence type="ECO:0000256" key="3">
    <source>
        <dbReference type="ARBA" id="ARBA00023295"/>
    </source>
</evidence>
<comment type="caution">
    <text evidence="6">The sequence shown here is derived from an EMBL/GenBank/DDBJ whole genome shotgun (WGS) entry which is preliminary data.</text>
</comment>
<dbReference type="InterPro" id="IPR050386">
    <property type="entry name" value="Glycosyl_hydrolase_5"/>
</dbReference>
<reference evidence="6 7" key="1">
    <citation type="submission" date="2020-08" db="EMBL/GenBank/DDBJ databases">
        <title>Genomic Encyclopedia of Type Strains, Phase IV (KMG-IV): sequencing the most valuable type-strain genomes for metagenomic binning, comparative biology and taxonomic classification.</title>
        <authorList>
            <person name="Goeker M."/>
        </authorList>
    </citation>
    <scope>NUCLEOTIDE SEQUENCE [LARGE SCALE GENOMIC DNA]</scope>
    <source>
        <strain evidence="6 7">DSM 24661</strain>
    </source>
</reference>
<sequence>MLSKEFFLVGKNIILAAGSLILALSCFFPSIAYCREVAAISPENNIRILPFKHVINIGNALDAPKDIFWGVELKDEYFATIKKAGFDGVRLPVRFSDYVVDGKLDENFMKKIDKHIEAGLNQGLYIILDFHHFNEIMDKPVENRHLLLQIWQQLSVRYSKYSDKLVFEILNEPQKNLTADLWNEYLAGAVKTIRQNNPKRYIIIGAGSYNNIADLKKLILPKTDNLIVTFHYYEPPEFTFQDNPYLGYEQYKNIKWQSSFSERLKIARDFLQVKQWAIDNKVPVFLGEFGVNKNVPENMRVLWTECVRKEAEQDDFSWGYWEFGSAFGIYDLNKNEWDKALLQALLAKEKNS</sequence>
<proteinExistence type="inferred from homology"/>
<dbReference type="GO" id="GO:0008422">
    <property type="term" value="F:beta-glucosidase activity"/>
    <property type="evidence" value="ECO:0007669"/>
    <property type="project" value="TreeGrafter"/>
</dbReference>
<dbReference type="InterPro" id="IPR017853">
    <property type="entry name" value="GH"/>
</dbReference>
<protein>
    <submittedName>
        <fullName evidence="6">Endoglucanase</fullName>
        <ecNumber evidence="6">3.2.1.4</ecNumber>
    </submittedName>
</protein>
<dbReference type="RefSeq" id="WP_183858846.1">
    <property type="nucleotide sequence ID" value="NZ_JACHFH010000001.1"/>
</dbReference>
<dbReference type="PROSITE" id="PS51257">
    <property type="entry name" value="PROKAR_LIPOPROTEIN"/>
    <property type="match status" value="1"/>
</dbReference>
<dbReference type="PANTHER" id="PTHR31297">
    <property type="entry name" value="GLUCAN ENDO-1,6-BETA-GLUCOSIDASE B"/>
    <property type="match status" value="1"/>
</dbReference>
<dbReference type="Proteomes" id="UP000559117">
    <property type="component" value="Unassembled WGS sequence"/>
</dbReference>
<dbReference type="GO" id="GO:0009251">
    <property type="term" value="P:glucan catabolic process"/>
    <property type="evidence" value="ECO:0007669"/>
    <property type="project" value="TreeGrafter"/>
</dbReference>
<dbReference type="InterPro" id="IPR001547">
    <property type="entry name" value="Glyco_hydro_5"/>
</dbReference>
<dbReference type="AlphaFoldDB" id="A0A840ULA1"/>
<evidence type="ECO:0000256" key="1">
    <source>
        <dbReference type="ARBA" id="ARBA00022729"/>
    </source>
</evidence>
<organism evidence="6 7">
    <name type="scientific">Pectinatus brassicae</name>
    <dbReference type="NCBI Taxonomy" id="862415"/>
    <lineage>
        <taxon>Bacteria</taxon>
        <taxon>Bacillati</taxon>
        <taxon>Bacillota</taxon>
        <taxon>Negativicutes</taxon>
        <taxon>Selenomonadales</taxon>
        <taxon>Selenomonadaceae</taxon>
        <taxon>Pectinatus</taxon>
    </lineage>
</organism>